<feature type="chain" id="PRO_5031060535" evidence="3">
    <location>
        <begin position="38"/>
        <end position="971"/>
    </location>
</feature>
<dbReference type="PANTHER" id="PTHR43037">
    <property type="entry name" value="UNNAMED PRODUCT-RELATED"/>
    <property type="match status" value="1"/>
</dbReference>
<dbReference type="Gene3D" id="3.40.50.1820">
    <property type="entry name" value="alpha/beta hydrolase"/>
    <property type="match status" value="1"/>
</dbReference>
<dbReference type="GO" id="GO:0005576">
    <property type="term" value="C:extracellular region"/>
    <property type="evidence" value="ECO:0007669"/>
    <property type="project" value="InterPro"/>
</dbReference>
<keyword evidence="1 3" id="KW-0732">Signal</keyword>
<evidence type="ECO:0000256" key="3">
    <source>
        <dbReference type="SAM" id="SignalP"/>
    </source>
</evidence>
<reference evidence="4 5" key="1">
    <citation type="submission" date="2020-08" db="EMBL/GenBank/DDBJ databases">
        <title>Genomic Encyclopedia of Type Strains, Phase IV (KMG-IV): sequencing the most valuable type-strain genomes for metagenomic binning, comparative biology and taxonomic classification.</title>
        <authorList>
            <person name="Goeker M."/>
        </authorList>
    </citation>
    <scope>NUCLEOTIDE SEQUENCE [LARGE SCALE GENOMIC DNA]</scope>
    <source>
        <strain evidence="4 5">DSM 24163</strain>
    </source>
</reference>
<accession>A0A7W8G0H7</accession>
<evidence type="ECO:0000256" key="1">
    <source>
        <dbReference type="ARBA" id="ARBA00022729"/>
    </source>
</evidence>
<organism evidence="4 5">
    <name type="scientific">Chiayiivirga flava</name>
    <dbReference type="NCBI Taxonomy" id="659595"/>
    <lineage>
        <taxon>Bacteria</taxon>
        <taxon>Pseudomonadati</taxon>
        <taxon>Pseudomonadota</taxon>
        <taxon>Gammaproteobacteria</taxon>
        <taxon>Lysobacterales</taxon>
        <taxon>Lysobacteraceae</taxon>
        <taxon>Chiayiivirga</taxon>
    </lineage>
</organism>
<evidence type="ECO:0000256" key="2">
    <source>
        <dbReference type="ARBA" id="ARBA00022801"/>
    </source>
</evidence>
<dbReference type="InterPro" id="IPR013783">
    <property type="entry name" value="Ig-like_fold"/>
</dbReference>
<dbReference type="NCBIfam" id="TIGR01840">
    <property type="entry name" value="esterase_phb"/>
    <property type="match status" value="1"/>
</dbReference>
<dbReference type="AlphaFoldDB" id="A0A7W8G0H7"/>
<dbReference type="Pfam" id="PF17957">
    <property type="entry name" value="Big_7"/>
    <property type="match status" value="3"/>
</dbReference>
<dbReference type="GO" id="GO:0016787">
    <property type="term" value="F:hydrolase activity"/>
    <property type="evidence" value="ECO:0007669"/>
    <property type="project" value="UniProtKB-KW"/>
</dbReference>
<dbReference type="InterPro" id="IPR050955">
    <property type="entry name" value="Plant_Biomass_Hydrol_Est"/>
</dbReference>
<dbReference type="Gene3D" id="2.60.40.10">
    <property type="entry name" value="Immunoglobulins"/>
    <property type="match status" value="3"/>
</dbReference>
<dbReference type="Pfam" id="PF10503">
    <property type="entry name" value="Esterase_PHB"/>
    <property type="match status" value="1"/>
</dbReference>
<dbReference type="RefSeq" id="WP_183960850.1">
    <property type="nucleotide sequence ID" value="NZ_JACHHP010000003.1"/>
</dbReference>
<keyword evidence="5" id="KW-1185">Reference proteome</keyword>
<name>A0A7W8G0H7_9GAMM</name>
<proteinExistence type="predicted"/>
<feature type="signal peptide" evidence="3">
    <location>
        <begin position="1"/>
        <end position="37"/>
    </location>
</feature>
<dbReference type="PANTHER" id="PTHR43037:SF1">
    <property type="entry name" value="BLL1128 PROTEIN"/>
    <property type="match status" value="1"/>
</dbReference>
<dbReference type="InterPro" id="IPR029058">
    <property type="entry name" value="AB_hydrolase_fold"/>
</dbReference>
<protein>
    <submittedName>
        <fullName evidence="4">Poly(Hydroxyalkanoate) depolymerase family esterase</fullName>
    </submittedName>
</protein>
<keyword evidence="2" id="KW-0378">Hydrolase</keyword>
<dbReference type="InterPro" id="IPR010126">
    <property type="entry name" value="Esterase_phb"/>
</dbReference>
<evidence type="ECO:0000313" key="5">
    <source>
        <dbReference type="Proteomes" id="UP000521199"/>
    </source>
</evidence>
<dbReference type="Proteomes" id="UP000521199">
    <property type="component" value="Unassembled WGS sequence"/>
</dbReference>
<dbReference type="SUPFAM" id="SSF53474">
    <property type="entry name" value="alpha/beta-Hydrolases"/>
    <property type="match status" value="2"/>
</dbReference>
<sequence>MRSIRAIHPVVATACRRAARLAALALLPCMVAAPAFGLSEVTGFGSNPGNLKMFTYIPAGLPANAPVVVALHGCTQSAASYDAETGWQLLADRWKFALVLPQQQNGNNSSACFNWFEAGDIARGQGEALSIKQMVDRTLADHGGDTGRIFVTGLSAGAAMTAAMLATYPDVFDGGAILAGIPYNCGTGTTAAFSCMNPGSDLSPAAWGNKVRAAYSSWSGPWPRVSIWHGDADYTVRPANATEAMEQWTNVHGVDQTPDISDTLAGYPHKVYQDANGVARVETVLVTGMGHGTPVDPGTGETQCGTAGAYILDVNICSSYYIGRFWGLDNLDAIAPSVALTAPANGASVSGNVAITASASDNVGVAQVEFLVDGALLGSDTSAPYAATWNAAGAANGSHVLQARATDLAGNVATSASRTVNVSGGIVDTTAPTAVLVFPGNGASLSGTVTLSADAGDDFGVTAVDFLLDGALLGSGNRSGQAGPWTLDWNTTGVANGAHTLAARARDAAGNIGTSASAAITVNQNVPALGETFSDANGDGSYFDVAGWSGDFVANALNATLGGGASQSSYGAASSGTGCSVGLKTKFLSRSVTLGPAPRLSYARKLDLKANTNSSYSAYFRVKIGNVTVDDRTVTYAAHVDADWVRREEIDLSAFANQTVTLRFEVGANANVCLEAYARANVDDIRIVNAQQDADIVAPAVNLVAPANGATLSGSVDLTASASDASGVAKVEFYANGSLLGVDTNAPWTFTWNTAAMANGSVALMAKAYDPAGNVGSDDDTTVTVSNGGGSTPTVVTFANEDANDGYLKAAADGSGVAIGTLESSMGLALGRGTDGKFNRALLSFDTSALPDGASIVSATLTVTYRSASGNPWANPSANTLLIDARNGCFGGCALETSDYAAAATASGVADLLRFTGGTQGSSAFSAAGLAAINRSGRTQLRLRFAGNPTSTNYVWIDKGASATLRIEYLP</sequence>
<dbReference type="EMBL" id="JACHHP010000003">
    <property type="protein sequence ID" value="MBB5208314.1"/>
    <property type="molecule type" value="Genomic_DNA"/>
</dbReference>
<gene>
    <name evidence="4" type="ORF">HNQ52_001856</name>
</gene>
<evidence type="ECO:0000313" key="4">
    <source>
        <dbReference type="EMBL" id="MBB5208314.1"/>
    </source>
</evidence>
<comment type="caution">
    <text evidence="4">The sequence shown here is derived from an EMBL/GenBank/DDBJ whole genome shotgun (WGS) entry which is preliminary data.</text>
</comment>